<keyword evidence="6 8" id="KW-1133">Transmembrane helix</keyword>
<dbReference type="GO" id="GO:0022857">
    <property type="term" value="F:transmembrane transporter activity"/>
    <property type="evidence" value="ECO:0007669"/>
    <property type="project" value="InterPro"/>
</dbReference>
<name>A0A380MKB3_9GAMM</name>
<gene>
    <name evidence="9" type="primary">betP_1</name>
    <name evidence="9" type="ORF">NCTC10717_00571</name>
</gene>
<proteinExistence type="inferred from homology"/>
<dbReference type="EMBL" id="UHIA01000003">
    <property type="protein sequence ID" value="SUO92477.1"/>
    <property type="molecule type" value="Genomic_DNA"/>
</dbReference>
<keyword evidence="10" id="KW-1185">Reference proteome</keyword>
<evidence type="ECO:0000256" key="5">
    <source>
        <dbReference type="ARBA" id="ARBA00022692"/>
    </source>
</evidence>
<comment type="subcellular location">
    <subcellularLocation>
        <location evidence="1">Cell membrane</location>
        <topology evidence="1">Multi-pass membrane protein</topology>
    </subcellularLocation>
</comment>
<feature type="transmembrane region" description="Helical" evidence="8">
    <location>
        <begin position="441"/>
        <end position="460"/>
    </location>
</feature>
<comment type="similarity">
    <text evidence="2">Belongs to the BCCT transporter (TC 2.A.15) family.</text>
</comment>
<dbReference type="PANTHER" id="PTHR30047:SF7">
    <property type="entry name" value="HIGH-AFFINITY CHOLINE TRANSPORT PROTEIN"/>
    <property type="match status" value="1"/>
</dbReference>
<feature type="transmembrane region" description="Helical" evidence="8">
    <location>
        <begin position="46"/>
        <end position="65"/>
    </location>
</feature>
<feature type="transmembrane region" description="Helical" evidence="8">
    <location>
        <begin position="313"/>
        <end position="331"/>
    </location>
</feature>
<evidence type="ECO:0000256" key="1">
    <source>
        <dbReference type="ARBA" id="ARBA00004651"/>
    </source>
</evidence>
<feature type="transmembrane region" description="Helical" evidence="8">
    <location>
        <begin position="257"/>
        <end position="281"/>
    </location>
</feature>
<accession>A0A380MKB3</accession>
<feature type="transmembrane region" description="Helical" evidence="8">
    <location>
        <begin position="227"/>
        <end position="245"/>
    </location>
</feature>
<evidence type="ECO:0000256" key="2">
    <source>
        <dbReference type="ARBA" id="ARBA00005658"/>
    </source>
</evidence>
<evidence type="ECO:0000256" key="7">
    <source>
        <dbReference type="ARBA" id="ARBA00023136"/>
    </source>
</evidence>
<keyword evidence="7 8" id="KW-0472">Membrane</keyword>
<feature type="transmembrane region" description="Helical" evidence="8">
    <location>
        <begin position="387"/>
        <end position="414"/>
    </location>
</feature>
<dbReference type="AlphaFoldDB" id="A0A380MKB3"/>
<feature type="transmembrane region" description="Helical" evidence="8">
    <location>
        <begin position="343"/>
        <end position="367"/>
    </location>
</feature>
<feature type="transmembrane region" description="Helical" evidence="8">
    <location>
        <begin position="135"/>
        <end position="156"/>
    </location>
</feature>
<protein>
    <submittedName>
        <fullName evidence="9">Glycine betaine transporter BetP</fullName>
    </submittedName>
</protein>
<dbReference type="Proteomes" id="UP000254575">
    <property type="component" value="Unassembled WGS sequence"/>
</dbReference>
<evidence type="ECO:0000256" key="8">
    <source>
        <dbReference type="SAM" id="Phobius"/>
    </source>
</evidence>
<dbReference type="GO" id="GO:0005886">
    <property type="term" value="C:plasma membrane"/>
    <property type="evidence" value="ECO:0007669"/>
    <property type="project" value="UniProtKB-SubCell"/>
</dbReference>
<evidence type="ECO:0000313" key="9">
    <source>
        <dbReference type="EMBL" id="SUO92477.1"/>
    </source>
</evidence>
<evidence type="ECO:0000256" key="6">
    <source>
        <dbReference type="ARBA" id="ARBA00022989"/>
    </source>
</evidence>
<feature type="transmembrane region" description="Helical" evidence="8">
    <location>
        <begin position="184"/>
        <end position="207"/>
    </location>
</feature>
<feature type="transmembrane region" description="Helical" evidence="8">
    <location>
        <begin position="466"/>
        <end position="486"/>
    </location>
</feature>
<organism evidence="9 10">
    <name type="scientific">Suttonella indologenes</name>
    <dbReference type="NCBI Taxonomy" id="13276"/>
    <lineage>
        <taxon>Bacteria</taxon>
        <taxon>Pseudomonadati</taxon>
        <taxon>Pseudomonadota</taxon>
        <taxon>Gammaproteobacteria</taxon>
        <taxon>Cardiobacteriales</taxon>
        <taxon>Cardiobacteriaceae</taxon>
        <taxon>Suttonella</taxon>
    </lineage>
</organism>
<reference evidence="9 10" key="1">
    <citation type="submission" date="2018-06" db="EMBL/GenBank/DDBJ databases">
        <authorList>
            <consortium name="Pathogen Informatics"/>
            <person name="Doyle S."/>
        </authorList>
    </citation>
    <scope>NUCLEOTIDE SEQUENCE [LARGE SCALE GENOMIC DNA]</scope>
    <source>
        <strain evidence="9 10">NCTC10717</strain>
    </source>
</reference>
<dbReference type="Pfam" id="PF02028">
    <property type="entry name" value="BCCT"/>
    <property type="match status" value="1"/>
</dbReference>
<dbReference type="InterPro" id="IPR000060">
    <property type="entry name" value="BCCT_transptr"/>
</dbReference>
<dbReference type="PANTHER" id="PTHR30047">
    <property type="entry name" value="HIGH-AFFINITY CHOLINE TRANSPORT PROTEIN-RELATED"/>
    <property type="match status" value="1"/>
</dbReference>
<evidence type="ECO:0000313" key="10">
    <source>
        <dbReference type="Proteomes" id="UP000254575"/>
    </source>
</evidence>
<dbReference type="NCBIfam" id="TIGR00842">
    <property type="entry name" value="bcct"/>
    <property type="match status" value="1"/>
</dbReference>
<keyword evidence="5 8" id="KW-0812">Transmembrane</keyword>
<sequence>MKSFSPVLTLSAALIIAFTIIGFFFPTAFGNVAASTYDWVASTFGWVFMLSVFVFDVFLIAIIFTRYGKLKLGRFDEEPEFDTISWIGMLFSGGLGVGIVFWGVAEPMTHYLNPPMVGIEPQSIESARLAMGYTFFHWGVSQWSIFAIAGLIIGLFQFRMKQDGLISTSLESVFGKDYGGKKRYFIDILAIFATVVGIAISLGLGVLQINGGLSQVFGLPKNTLVEIIITIVLAIIFMISATTGLHRGVKFLSNLNIFIAFGLTVFVVILGPTTVIFKAFVTGIGDYLSHFIEYSLRLDPYQIKQNWVEKWTVFYWAWVISWSPFIGAFIARISRGRTIREFVIGVLIVPPMISFIWIAAFGGSAIFMDLYESGQIAQIVAQDNTQAMYAFLHALPIPLITSTATIILIATFLITSADSATYILASMSSGGSLQPKFKIKMFWGVLLALISLALLASGGLKSLQSAAIVAGLPFTIILIIMLMAIIKVLKFEADMVIPIQMPTQRPNQDEVDKIAAELLKQQQEKNSN</sequence>
<evidence type="ECO:0000256" key="4">
    <source>
        <dbReference type="ARBA" id="ARBA00022475"/>
    </source>
</evidence>
<feature type="transmembrane region" description="Helical" evidence="8">
    <location>
        <begin position="86"/>
        <end position="105"/>
    </location>
</feature>
<dbReference type="OrthoDB" id="9775735at2"/>
<dbReference type="RefSeq" id="WP_115217851.1">
    <property type="nucleotide sequence ID" value="NZ_UHIA01000003.1"/>
</dbReference>
<keyword evidence="4" id="KW-1003">Cell membrane</keyword>
<keyword evidence="3" id="KW-0813">Transport</keyword>
<evidence type="ECO:0000256" key="3">
    <source>
        <dbReference type="ARBA" id="ARBA00022448"/>
    </source>
</evidence>